<organism evidence="1 2">
    <name type="scientific">Helianthus annuus</name>
    <name type="common">Common sunflower</name>
    <dbReference type="NCBI Taxonomy" id="4232"/>
    <lineage>
        <taxon>Eukaryota</taxon>
        <taxon>Viridiplantae</taxon>
        <taxon>Streptophyta</taxon>
        <taxon>Embryophyta</taxon>
        <taxon>Tracheophyta</taxon>
        <taxon>Spermatophyta</taxon>
        <taxon>Magnoliopsida</taxon>
        <taxon>eudicotyledons</taxon>
        <taxon>Gunneridae</taxon>
        <taxon>Pentapetalae</taxon>
        <taxon>asterids</taxon>
        <taxon>campanulids</taxon>
        <taxon>Asterales</taxon>
        <taxon>Asteraceae</taxon>
        <taxon>Asteroideae</taxon>
        <taxon>Heliantheae alliance</taxon>
        <taxon>Heliantheae</taxon>
        <taxon>Helianthus</taxon>
    </lineage>
</organism>
<gene>
    <name evidence="1" type="ORF">HanXRQr2_Chr12g0556441</name>
</gene>
<reference evidence="1" key="2">
    <citation type="submission" date="2020-06" db="EMBL/GenBank/DDBJ databases">
        <title>Helianthus annuus Genome sequencing and assembly Release 2.</title>
        <authorList>
            <person name="Gouzy J."/>
            <person name="Langlade N."/>
            <person name="Munos S."/>
        </authorList>
    </citation>
    <scope>NUCLEOTIDE SEQUENCE</scope>
    <source>
        <tissue evidence="1">Leaves</tissue>
    </source>
</reference>
<evidence type="ECO:0000313" key="1">
    <source>
        <dbReference type="EMBL" id="KAF5779190.1"/>
    </source>
</evidence>
<accession>A0A9K3HIW9</accession>
<keyword evidence="2" id="KW-1185">Reference proteome</keyword>
<dbReference type="EMBL" id="MNCJ02000327">
    <property type="protein sequence ID" value="KAF5779190.1"/>
    <property type="molecule type" value="Genomic_DNA"/>
</dbReference>
<reference evidence="1" key="1">
    <citation type="journal article" date="2017" name="Nature">
        <title>The sunflower genome provides insights into oil metabolism, flowering and Asterid evolution.</title>
        <authorList>
            <person name="Badouin H."/>
            <person name="Gouzy J."/>
            <person name="Grassa C.J."/>
            <person name="Murat F."/>
            <person name="Staton S.E."/>
            <person name="Cottret L."/>
            <person name="Lelandais-Briere C."/>
            <person name="Owens G.L."/>
            <person name="Carrere S."/>
            <person name="Mayjonade B."/>
            <person name="Legrand L."/>
            <person name="Gill N."/>
            <person name="Kane N.C."/>
            <person name="Bowers J.E."/>
            <person name="Hubner S."/>
            <person name="Bellec A."/>
            <person name="Berard A."/>
            <person name="Berges H."/>
            <person name="Blanchet N."/>
            <person name="Boniface M.C."/>
            <person name="Brunel D."/>
            <person name="Catrice O."/>
            <person name="Chaidir N."/>
            <person name="Claudel C."/>
            <person name="Donnadieu C."/>
            <person name="Faraut T."/>
            <person name="Fievet G."/>
            <person name="Helmstetter N."/>
            <person name="King M."/>
            <person name="Knapp S.J."/>
            <person name="Lai Z."/>
            <person name="Le Paslier M.C."/>
            <person name="Lippi Y."/>
            <person name="Lorenzon L."/>
            <person name="Mandel J.R."/>
            <person name="Marage G."/>
            <person name="Marchand G."/>
            <person name="Marquand E."/>
            <person name="Bret-Mestries E."/>
            <person name="Morien E."/>
            <person name="Nambeesan S."/>
            <person name="Nguyen T."/>
            <person name="Pegot-Espagnet P."/>
            <person name="Pouilly N."/>
            <person name="Raftis F."/>
            <person name="Sallet E."/>
            <person name="Schiex T."/>
            <person name="Thomas J."/>
            <person name="Vandecasteele C."/>
            <person name="Vares D."/>
            <person name="Vear F."/>
            <person name="Vautrin S."/>
            <person name="Crespi M."/>
            <person name="Mangin B."/>
            <person name="Burke J.M."/>
            <person name="Salse J."/>
            <person name="Munos S."/>
            <person name="Vincourt P."/>
            <person name="Rieseberg L.H."/>
            <person name="Langlade N.B."/>
        </authorList>
    </citation>
    <scope>NUCLEOTIDE SEQUENCE</scope>
    <source>
        <tissue evidence="1">Leaves</tissue>
    </source>
</reference>
<dbReference type="AlphaFoldDB" id="A0A9K3HIW9"/>
<sequence>MIYSAIRKKDENGKDVDLEMKFNVEDLRRVLDIGDSDNDPTIIPERLAKGLWCTMGFTGHINGKMIKTMFSQAYKFMIHCVVHSLSHRKGAYDETSDYIMNIITCLVLNMPYNVSQVIFEYLKENIRAGSGKYIMYPRFIMMMIDDQFKDVQKDNGDILNLRNMTSETITRLTKGTEERAKGMICRISKPAYVAPENDRWRHENSDSDNEDERMSEMVEKKTRWWFVRDGKRKRTPKTSPAVPIPKELVPKIVVKGIVKGGVIRQAFEGTTTKVGG</sequence>
<proteinExistence type="predicted"/>
<comment type="caution">
    <text evidence="1">The sequence shown here is derived from an EMBL/GenBank/DDBJ whole genome shotgun (WGS) entry which is preliminary data.</text>
</comment>
<dbReference type="Gramene" id="mRNA:HanXRQr2_Chr12g0556441">
    <property type="protein sequence ID" value="mRNA:HanXRQr2_Chr12g0556441"/>
    <property type="gene ID" value="HanXRQr2_Chr12g0556441"/>
</dbReference>
<dbReference type="Proteomes" id="UP000215914">
    <property type="component" value="Unassembled WGS sequence"/>
</dbReference>
<evidence type="ECO:0000313" key="2">
    <source>
        <dbReference type="Proteomes" id="UP000215914"/>
    </source>
</evidence>
<protein>
    <submittedName>
        <fullName evidence="1">Uncharacterized protein</fullName>
    </submittedName>
</protein>
<name>A0A9K3HIW9_HELAN</name>